<feature type="compositionally biased region" description="Polar residues" evidence="1">
    <location>
        <begin position="228"/>
        <end position="240"/>
    </location>
</feature>
<feature type="region of interest" description="Disordered" evidence="1">
    <location>
        <begin position="156"/>
        <end position="281"/>
    </location>
</feature>
<protein>
    <submittedName>
        <fullName evidence="2">Uncharacterized protein</fullName>
    </submittedName>
</protein>
<reference evidence="2 3" key="1">
    <citation type="journal article" date="2016" name="Nat. Commun.">
        <title>Ectomycorrhizal ecology is imprinted in the genome of the dominant symbiotic fungus Cenococcum geophilum.</title>
        <authorList>
            <consortium name="DOE Joint Genome Institute"/>
            <person name="Peter M."/>
            <person name="Kohler A."/>
            <person name="Ohm R.A."/>
            <person name="Kuo A."/>
            <person name="Krutzmann J."/>
            <person name="Morin E."/>
            <person name="Arend M."/>
            <person name="Barry K.W."/>
            <person name="Binder M."/>
            <person name="Choi C."/>
            <person name="Clum A."/>
            <person name="Copeland A."/>
            <person name="Grisel N."/>
            <person name="Haridas S."/>
            <person name="Kipfer T."/>
            <person name="LaButti K."/>
            <person name="Lindquist E."/>
            <person name="Lipzen A."/>
            <person name="Maire R."/>
            <person name="Meier B."/>
            <person name="Mihaltcheva S."/>
            <person name="Molinier V."/>
            <person name="Murat C."/>
            <person name="Poggeler S."/>
            <person name="Quandt C.A."/>
            <person name="Sperisen C."/>
            <person name="Tritt A."/>
            <person name="Tisserant E."/>
            <person name="Crous P.W."/>
            <person name="Henrissat B."/>
            <person name="Nehls U."/>
            <person name="Egli S."/>
            <person name="Spatafora J.W."/>
            <person name="Grigoriev I.V."/>
            <person name="Martin F.M."/>
        </authorList>
    </citation>
    <scope>NUCLEOTIDE SEQUENCE [LARGE SCALE GENOMIC DNA]</scope>
    <source>
        <strain evidence="2 3">CBS 207.34</strain>
    </source>
</reference>
<proteinExistence type="predicted"/>
<gene>
    <name evidence="2" type="ORF">AOQ84DRAFT_227677</name>
</gene>
<accession>A0A8E2ERC7</accession>
<dbReference type="AlphaFoldDB" id="A0A8E2ERC7"/>
<evidence type="ECO:0000313" key="3">
    <source>
        <dbReference type="Proteomes" id="UP000250140"/>
    </source>
</evidence>
<name>A0A8E2ERC7_9PEZI</name>
<dbReference type="Proteomes" id="UP000250140">
    <property type="component" value="Unassembled WGS sequence"/>
</dbReference>
<feature type="compositionally biased region" description="Basic and acidic residues" evidence="1">
    <location>
        <begin position="169"/>
        <end position="180"/>
    </location>
</feature>
<evidence type="ECO:0000313" key="2">
    <source>
        <dbReference type="EMBL" id="OCL03278.1"/>
    </source>
</evidence>
<organism evidence="2 3">
    <name type="scientific">Glonium stellatum</name>
    <dbReference type="NCBI Taxonomy" id="574774"/>
    <lineage>
        <taxon>Eukaryota</taxon>
        <taxon>Fungi</taxon>
        <taxon>Dikarya</taxon>
        <taxon>Ascomycota</taxon>
        <taxon>Pezizomycotina</taxon>
        <taxon>Dothideomycetes</taxon>
        <taxon>Pleosporomycetidae</taxon>
        <taxon>Gloniales</taxon>
        <taxon>Gloniaceae</taxon>
        <taxon>Glonium</taxon>
    </lineage>
</organism>
<evidence type="ECO:0000256" key="1">
    <source>
        <dbReference type="SAM" id="MobiDB-lite"/>
    </source>
</evidence>
<sequence>MSSESSIDSVFQALKALQVEVCGIASKLRSAEERICRLEEATFTPSPSPNPTESSDHFSLSCCVEQTVLPCPLTRSPSTYQKAGTSSTASDIGNIQKEKSSAACASIDQQANQPSEKLGSDAVRACDLEQQLLPIKDGIANLAQHLSKIEGYLVHSTSPIPRPAASSRNSREFRDRKVSTDKQFSTNPSTTSSGSPRLKAISTPQPRQDRRDWSHVVLGHPRHKEKSPNQPSIIFGQSTPVPKKTQIRLRIEKSPFTKYAGPTSPFDRLRTENRGLTPPKA</sequence>
<keyword evidence="3" id="KW-1185">Reference proteome</keyword>
<feature type="compositionally biased region" description="Low complexity" evidence="1">
    <location>
        <begin position="185"/>
        <end position="196"/>
    </location>
</feature>
<dbReference type="EMBL" id="KV750772">
    <property type="protein sequence ID" value="OCL03278.1"/>
    <property type="molecule type" value="Genomic_DNA"/>
</dbReference>